<sequence>MFSHICVGSNDLVAAKTFYDAVFATMGATPLMADPAAGRLAYGHNGSNFMVVTPVDGNEATFANGGTVGFSMDSTEAVDAWHAAGCAAGGRSCEDAPGLREFPFGKLYLAYLRDPQNNKLCAMHHVQG</sequence>
<dbReference type="PANTHER" id="PTHR35006">
    <property type="entry name" value="GLYOXALASE FAMILY PROTEIN (AFU_ORTHOLOGUE AFUA_5G14830)"/>
    <property type="match status" value="1"/>
</dbReference>
<accession>A0A2W5NEE0</accession>
<dbReference type="Gene3D" id="3.10.180.10">
    <property type="entry name" value="2,3-Dihydroxybiphenyl 1,2-Dioxygenase, domain 1"/>
    <property type="match status" value="1"/>
</dbReference>
<name>A0A2W5NEE0_9SPHN</name>
<dbReference type="InterPro" id="IPR029068">
    <property type="entry name" value="Glyas_Bleomycin-R_OHBP_Dase"/>
</dbReference>
<dbReference type="PANTHER" id="PTHR35006:SF1">
    <property type="entry name" value="BLL2941 PROTEIN"/>
    <property type="match status" value="1"/>
</dbReference>
<protein>
    <submittedName>
        <fullName evidence="1">VOC family protein</fullName>
    </submittedName>
</protein>
<proteinExistence type="predicted"/>
<dbReference type="EMBL" id="QFPX01000023">
    <property type="protein sequence ID" value="PZQ51896.1"/>
    <property type="molecule type" value="Genomic_DNA"/>
</dbReference>
<organism evidence="1 2">
    <name type="scientific">Novosphingobium pentaromativorans</name>
    <dbReference type="NCBI Taxonomy" id="205844"/>
    <lineage>
        <taxon>Bacteria</taxon>
        <taxon>Pseudomonadati</taxon>
        <taxon>Pseudomonadota</taxon>
        <taxon>Alphaproteobacteria</taxon>
        <taxon>Sphingomonadales</taxon>
        <taxon>Sphingomonadaceae</taxon>
        <taxon>Novosphingobium</taxon>
    </lineage>
</organism>
<gene>
    <name evidence="1" type="ORF">DI555_20295</name>
</gene>
<reference evidence="1 2" key="1">
    <citation type="submission" date="2017-08" db="EMBL/GenBank/DDBJ databases">
        <title>Infants hospitalized years apart are colonized by the same room-sourced microbial strains.</title>
        <authorList>
            <person name="Brooks B."/>
            <person name="Olm M.R."/>
            <person name="Firek B.A."/>
            <person name="Baker R."/>
            <person name="Thomas B.C."/>
            <person name="Morowitz M.J."/>
            <person name="Banfield J.F."/>
        </authorList>
    </citation>
    <scope>NUCLEOTIDE SEQUENCE [LARGE SCALE GENOMIC DNA]</scope>
    <source>
        <strain evidence="1">S2_005_002_R2_33</strain>
    </source>
</reference>
<dbReference type="CDD" id="cd07262">
    <property type="entry name" value="VOC_like"/>
    <property type="match status" value="1"/>
</dbReference>
<dbReference type="SUPFAM" id="SSF54593">
    <property type="entry name" value="Glyoxalase/Bleomycin resistance protein/Dihydroxybiphenyl dioxygenase"/>
    <property type="match status" value="1"/>
</dbReference>
<evidence type="ECO:0000313" key="2">
    <source>
        <dbReference type="Proteomes" id="UP000249082"/>
    </source>
</evidence>
<dbReference type="AlphaFoldDB" id="A0A2W5NEE0"/>
<comment type="caution">
    <text evidence="1">The sequence shown here is derived from an EMBL/GenBank/DDBJ whole genome shotgun (WGS) entry which is preliminary data.</text>
</comment>
<dbReference type="Proteomes" id="UP000249082">
    <property type="component" value="Unassembled WGS sequence"/>
</dbReference>
<evidence type="ECO:0000313" key="1">
    <source>
        <dbReference type="EMBL" id="PZQ51896.1"/>
    </source>
</evidence>